<name>A0A076GAJ0_9CAUD</name>
<evidence type="ECO:0000313" key="1">
    <source>
        <dbReference type="EMBL" id="AII26829.1"/>
    </source>
</evidence>
<proteinExistence type="predicted"/>
<protein>
    <submittedName>
        <fullName evidence="1">Uncharacterized protein</fullName>
    </submittedName>
</protein>
<dbReference type="InterPro" id="IPR027417">
    <property type="entry name" value="P-loop_NTPase"/>
</dbReference>
<keyword evidence="2" id="KW-1185">Reference proteome</keyword>
<dbReference type="EMBL" id="KJ858521">
    <property type="protein sequence ID" value="AII26829.1"/>
    <property type="molecule type" value="Genomic_DNA"/>
</dbReference>
<dbReference type="Proteomes" id="UP000028666">
    <property type="component" value="Segment"/>
</dbReference>
<dbReference type="GeneID" id="22112331"/>
<reference evidence="1 2" key="1">
    <citation type="submission" date="2014-05" db="EMBL/GenBank/DDBJ databases">
        <title>Complete genome sequence of Aeromonas bacteriophage pAh6-C.</title>
        <authorList>
            <person name="Jun J.W."/>
            <person name="Park S.C."/>
        </authorList>
    </citation>
    <scope>NUCLEOTIDE SEQUENCE [LARGE SCALE GENOMIC DNA]</scope>
</reference>
<sequence length="193" mass="21909">MQRVPTVGVAFNGPPGIGKDTLVKLINEVLFDKIPVGTLANMIRQDAAAYYGIENFFELSTDRETKDTKCPGFSMTPRQMLIDYSENVIKKNHGKDFFAKKFAEQMSQEQQFMMTDLGFVEEAEALADRVDLLIIVQLEHPDFDFSRDSRGYVKLHRSNVFNLPFVVSRGDAQSDARRILEAIQHACEERLGL</sequence>
<accession>A0A076GAJ0</accession>
<dbReference type="RefSeq" id="YP_009103409.1">
    <property type="nucleotide sequence ID" value="NC_025459.1"/>
</dbReference>
<gene>
    <name evidence="1" type="ORF">AH6C_075</name>
</gene>
<dbReference type="OrthoDB" id="9664at10239"/>
<organism evidence="1 2">
    <name type="scientific">Aeromonas phage pAh6-C</name>
    <dbReference type="NCBI Taxonomy" id="1505227"/>
    <lineage>
        <taxon>Viruses</taxon>
        <taxon>Duplodnaviria</taxon>
        <taxon>Heunggongvirae</taxon>
        <taxon>Uroviricota</taxon>
        <taxon>Caudoviricetes</taxon>
        <taxon>Chaseviridae</taxon>
        <taxon>Nefertitivirinae</taxon>
        <taxon>Pahsextavirus</taxon>
        <taxon>Pahsextavirus pAh6C</taxon>
    </lineage>
</organism>
<dbReference type="KEGG" id="vg:22112331"/>
<dbReference type="Gene3D" id="3.40.50.300">
    <property type="entry name" value="P-loop containing nucleotide triphosphate hydrolases"/>
    <property type="match status" value="1"/>
</dbReference>
<evidence type="ECO:0000313" key="2">
    <source>
        <dbReference type="Proteomes" id="UP000028666"/>
    </source>
</evidence>